<name>A0A8C9UNG4_SPEDA</name>
<evidence type="ECO:0000313" key="2">
    <source>
        <dbReference type="Proteomes" id="UP000694422"/>
    </source>
</evidence>
<evidence type="ECO:0000313" key="1">
    <source>
        <dbReference type="Ensembl" id="ENSSDAP00000009182.1"/>
    </source>
</evidence>
<keyword evidence="2" id="KW-1185">Reference proteome</keyword>
<reference evidence="1" key="1">
    <citation type="submission" date="2025-08" db="UniProtKB">
        <authorList>
            <consortium name="Ensembl"/>
        </authorList>
    </citation>
    <scope>IDENTIFICATION</scope>
</reference>
<dbReference type="Proteomes" id="UP000694422">
    <property type="component" value="Unplaced"/>
</dbReference>
<proteinExistence type="predicted"/>
<sequence length="63" mass="7280">MGTSMRGCCRPWRTRTQHAWPRSLPARGWCPQNWTPRASPPGFKQAGRAQGRWCRALWATERA</sequence>
<protein>
    <submittedName>
        <fullName evidence="1">Uncharacterized protein</fullName>
    </submittedName>
</protein>
<accession>A0A8C9UNG4</accession>
<reference evidence="1" key="2">
    <citation type="submission" date="2025-09" db="UniProtKB">
        <authorList>
            <consortium name="Ensembl"/>
        </authorList>
    </citation>
    <scope>IDENTIFICATION</scope>
</reference>
<organism evidence="1 2">
    <name type="scientific">Spermophilus dauricus</name>
    <name type="common">Daurian ground squirrel</name>
    <dbReference type="NCBI Taxonomy" id="99837"/>
    <lineage>
        <taxon>Eukaryota</taxon>
        <taxon>Metazoa</taxon>
        <taxon>Chordata</taxon>
        <taxon>Craniata</taxon>
        <taxon>Vertebrata</taxon>
        <taxon>Euteleostomi</taxon>
        <taxon>Mammalia</taxon>
        <taxon>Eutheria</taxon>
        <taxon>Euarchontoglires</taxon>
        <taxon>Glires</taxon>
        <taxon>Rodentia</taxon>
        <taxon>Sciuromorpha</taxon>
        <taxon>Sciuridae</taxon>
        <taxon>Xerinae</taxon>
        <taxon>Marmotini</taxon>
        <taxon>Spermophilus</taxon>
    </lineage>
</organism>
<dbReference type="Ensembl" id="ENSSDAT00000010430.1">
    <property type="protein sequence ID" value="ENSSDAP00000009182.1"/>
    <property type="gene ID" value="ENSSDAG00000008368.1"/>
</dbReference>
<dbReference type="AlphaFoldDB" id="A0A8C9UNG4"/>